<dbReference type="Gene3D" id="3.75.10.10">
    <property type="entry name" value="L-arginine/glycine Amidinotransferase, Chain A"/>
    <property type="match status" value="1"/>
</dbReference>
<dbReference type="GO" id="GO:0003743">
    <property type="term" value="F:translation initiation factor activity"/>
    <property type="evidence" value="ECO:0007669"/>
    <property type="project" value="UniProtKB-UniRule"/>
</dbReference>
<keyword evidence="1 6" id="KW-0963">Cytoplasm</keyword>
<keyword evidence="8" id="KW-1185">Reference proteome</keyword>
<dbReference type="GO" id="GO:0043023">
    <property type="term" value="F:ribosomal large subunit binding"/>
    <property type="evidence" value="ECO:0007669"/>
    <property type="project" value="UniProtKB-UniRule"/>
</dbReference>
<evidence type="ECO:0000313" key="7">
    <source>
        <dbReference type="EMBL" id="ELP91918.1"/>
    </source>
</evidence>
<comment type="subcellular location">
    <subcellularLocation>
        <location evidence="6">Cytoplasm</location>
    </subcellularLocation>
    <subcellularLocation>
        <location evidence="6">Nucleus</location>
        <location evidence="6">Nucleolus</location>
    </subcellularLocation>
    <text evidence="6">Shuttles between cytoplasm and nucleus/nucleolus.</text>
</comment>
<dbReference type="CDD" id="cd00527">
    <property type="entry name" value="IF6"/>
    <property type="match status" value="1"/>
</dbReference>
<dbReference type="PIRSF" id="PIRSF006413">
    <property type="entry name" value="IF-6"/>
    <property type="match status" value="1"/>
</dbReference>
<dbReference type="AlphaFoldDB" id="A0A0A1UA41"/>
<name>A0A0A1UA41_ENTIV</name>
<dbReference type="GeneID" id="14890869"/>
<comment type="function">
    <text evidence="6">Binds to the 60S ribosomal subunit and prevents its association with the 40S ribosomal subunit to form the 80S initiation complex in the cytoplasm. May also be involved in ribosome biogenesis.</text>
</comment>
<dbReference type="Proteomes" id="UP000014680">
    <property type="component" value="Unassembled WGS sequence"/>
</dbReference>
<evidence type="ECO:0000256" key="2">
    <source>
        <dbReference type="ARBA" id="ARBA00022517"/>
    </source>
</evidence>
<dbReference type="FunFam" id="3.75.10.10:FF:000006">
    <property type="entry name" value="Eukaryotic translation initiation factor 6"/>
    <property type="match status" value="1"/>
</dbReference>
<sequence length="239" mass="25785">MALRADYENSADIGVFTKLTNKYCMTAPGGSSSYKTIEQELSSKIPCFEGTIGGLRIIGRLAVGNRKGLLLPHTCNDQEMLHIRNCLPDDIVVQRVEERMSALGNCVVCNDYVALVHPEIDKETEEIIADVLGVEVFRHTIGGNPLVGTYAVVTNKGAMLAPSATAQEQEELGTILQVPLVSGTVNRGSDMLGSGMVVNDWAGFVGVSTTATELSVIEGIYKLRNEADVQFASVMQMMQ</sequence>
<dbReference type="GO" id="GO:0042256">
    <property type="term" value="P:cytosolic ribosome assembly"/>
    <property type="evidence" value="ECO:0007669"/>
    <property type="project" value="UniProtKB-UniRule"/>
</dbReference>
<comment type="similarity">
    <text evidence="6">Belongs to the eIF-6 family.</text>
</comment>
<evidence type="ECO:0000256" key="3">
    <source>
        <dbReference type="ARBA" id="ARBA00022540"/>
    </source>
</evidence>
<dbReference type="VEuPathDB" id="AmoebaDB:EIN_399480"/>
<keyword evidence="3 6" id="KW-0396">Initiation factor</keyword>
<evidence type="ECO:0000313" key="8">
    <source>
        <dbReference type="Proteomes" id="UP000014680"/>
    </source>
</evidence>
<dbReference type="OrthoDB" id="4155914at2759"/>
<dbReference type="NCBIfam" id="TIGR00323">
    <property type="entry name" value="eIF-6"/>
    <property type="match status" value="1"/>
</dbReference>
<dbReference type="KEGG" id="eiv:EIN_399480"/>
<dbReference type="EMBL" id="KB206411">
    <property type="protein sequence ID" value="ELP91918.1"/>
    <property type="molecule type" value="Genomic_DNA"/>
</dbReference>
<evidence type="ECO:0000256" key="5">
    <source>
        <dbReference type="ARBA" id="ARBA00023242"/>
    </source>
</evidence>
<organism evidence="7 8">
    <name type="scientific">Entamoeba invadens IP1</name>
    <dbReference type="NCBI Taxonomy" id="370355"/>
    <lineage>
        <taxon>Eukaryota</taxon>
        <taxon>Amoebozoa</taxon>
        <taxon>Evosea</taxon>
        <taxon>Archamoebae</taxon>
        <taxon>Mastigamoebida</taxon>
        <taxon>Entamoebidae</taxon>
        <taxon>Entamoeba</taxon>
    </lineage>
</organism>
<evidence type="ECO:0000256" key="6">
    <source>
        <dbReference type="HAMAP-Rule" id="MF_03132"/>
    </source>
</evidence>
<dbReference type="GO" id="GO:0005730">
    <property type="term" value="C:nucleolus"/>
    <property type="evidence" value="ECO:0007669"/>
    <property type="project" value="UniProtKB-SubCell"/>
</dbReference>
<evidence type="ECO:0000256" key="4">
    <source>
        <dbReference type="ARBA" id="ARBA00022917"/>
    </source>
</evidence>
<evidence type="ECO:0000256" key="1">
    <source>
        <dbReference type="ARBA" id="ARBA00022490"/>
    </source>
</evidence>
<protein>
    <recommendedName>
        <fullName evidence="6">Eukaryotic translation initiation factor 6</fullName>
        <shortName evidence="6">eIF-6</shortName>
    </recommendedName>
</protein>
<dbReference type="RefSeq" id="XP_004258689.1">
    <property type="nucleotide sequence ID" value="XM_004258641.1"/>
</dbReference>
<keyword evidence="2 6" id="KW-0690">Ribosome biogenesis</keyword>
<dbReference type="GO" id="GO:0005737">
    <property type="term" value="C:cytoplasm"/>
    <property type="evidence" value="ECO:0007669"/>
    <property type="project" value="UniProtKB-SubCell"/>
</dbReference>
<gene>
    <name evidence="6" type="primary">EIF6</name>
    <name evidence="7" type="ORF">EIN_399480</name>
</gene>
<accession>A0A0A1UA41</accession>
<dbReference type="Pfam" id="PF01912">
    <property type="entry name" value="eIF-6"/>
    <property type="match status" value="1"/>
</dbReference>
<dbReference type="OMA" id="WCAFCGM"/>
<dbReference type="HAMAP" id="MF_00032">
    <property type="entry name" value="eIF_6"/>
    <property type="match status" value="1"/>
</dbReference>
<dbReference type="PANTHER" id="PTHR10784">
    <property type="entry name" value="TRANSLATION INITIATION FACTOR 6"/>
    <property type="match status" value="1"/>
</dbReference>
<reference evidence="7 8" key="1">
    <citation type="submission" date="2012-10" db="EMBL/GenBank/DDBJ databases">
        <authorList>
            <person name="Zafar N."/>
            <person name="Inman J."/>
            <person name="Hall N."/>
            <person name="Lorenzi H."/>
            <person name="Caler E."/>
        </authorList>
    </citation>
    <scope>NUCLEOTIDE SEQUENCE [LARGE SCALE GENOMIC DNA]</scope>
    <source>
        <strain evidence="7 8">IP1</strain>
    </source>
</reference>
<proteinExistence type="inferred from homology"/>
<dbReference type="SUPFAM" id="SSF55909">
    <property type="entry name" value="Pentein"/>
    <property type="match status" value="1"/>
</dbReference>
<dbReference type="GO" id="GO:0042273">
    <property type="term" value="P:ribosomal large subunit biogenesis"/>
    <property type="evidence" value="ECO:0007669"/>
    <property type="project" value="UniProtKB-UniRule"/>
</dbReference>
<keyword evidence="4 6" id="KW-0648">Protein biosynthesis</keyword>
<dbReference type="InterPro" id="IPR002769">
    <property type="entry name" value="eIF6"/>
</dbReference>
<dbReference type="SMART" id="SM00654">
    <property type="entry name" value="eIF6"/>
    <property type="match status" value="1"/>
</dbReference>
<keyword evidence="5 6" id="KW-0539">Nucleus</keyword>
<comment type="subunit">
    <text evidence="6">Monomer. Associates with the 60S ribosomal subunit.</text>
</comment>